<dbReference type="EMBL" id="LSBJ02000001">
    <property type="protein sequence ID" value="OAQ60956.1"/>
    <property type="molecule type" value="Genomic_DNA"/>
</dbReference>
<feature type="region of interest" description="Disordered" evidence="2">
    <location>
        <begin position="1"/>
        <end position="83"/>
    </location>
</feature>
<dbReference type="RefSeq" id="XP_018138765.1">
    <property type="nucleotide sequence ID" value="XM_018281720.1"/>
</dbReference>
<name>A0A179F680_METCM</name>
<feature type="compositionally biased region" description="Basic and acidic residues" evidence="2">
    <location>
        <begin position="47"/>
        <end position="60"/>
    </location>
</feature>
<protein>
    <submittedName>
        <fullName evidence="3">Nucleoporin-interacting protein NIC96</fullName>
    </submittedName>
</protein>
<evidence type="ECO:0000256" key="1">
    <source>
        <dbReference type="SAM" id="Coils"/>
    </source>
</evidence>
<reference evidence="3 4" key="1">
    <citation type="journal article" date="2016" name="PLoS Pathog.">
        <title>Biosynthesis of antibiotic leucinostatins in bio-control fungus Purpureocillium lilacinum and their inhibition on phytophthora revealed by genome mining.</title>
        <authorList>
            <person name="Wang G."/>
            <person name="Liu Z."/>
            <person name="Lin R."/>
            <person name="Li E."/>
            <person name="Mao Z."/>
            <person name="Ling J."/>
            <person name="Yang Y."/>
            <person name="Yin W.B."/>
            <person name="Xie B."/>
        </authorList>
    </citation>
    <scope>NUCLEOTIDE SEQUENCE [LARGE SCALE GENOMIC DNA]</scope>
    <source>
        <strain evidence="3">170</strain>
    </source>
</reference>
<dbReference type="Gene3D" id="1.20.5.170">
    <property type="match status" value="1"/>
</dbReference>
<dbReference type="InterPro" id="IPR021833">
    <property type="entry name" value="DUF3425"/>
</dbReference>
<dbReference type="Proteomes" id="UP000078397">
    <property type="component" value="Unassembled WGS sequence"/>
</dbReference>
<feature type="coiled-coil region" evidence="1">
    <location>
        <begin position="95"/>
        <end position="148"/>
    </location>
</feature>
<dbReference type="PANTHER" id="PTHR37012">
    <property type="entry name" value="B-ZIP TRANSCRIPTION FACTOR (EUROFUNG)-RELATED"/>
    <property type="match status" value="1"/>
</dbReference>
<evidence type="ECO:0000313" key="4">
    <source>
        <dbReference type="Proteomes" id="UP000078397"/>
    </source>
</evidence>
<feature type="compositionally biased region" description="Polar residues" evidence="2">
    <location>
        <begin position="175"/>
        <end position="185"/>
    </location>
</feature>
<gene>
    <name evidence="3" type="ORF">VFPPC_01993</name>
</gene>
<feature type="region of interest" description="Disordered" evidence="2">
    <location>
        <begin position="171"/>
        <end position="235"/>
    </location>
</feature>
<dbReference type="OrthoDB" id="4161589at2759"/>
<feature type="compositionally biased region" description="Gly residues" evidence="2">
    <location>
        <begin position="28"/>
        <end position="44"/>
    </location>
</feature>
<dbReference type="KEGG" id="pchm:VFPPC_01993"/>
<dbReference type="PANTHER" id="PTHR37012:SF2">
    <property type="entry name" value="BZIP DOMAIN-CONTAINING PROTEIN-RELATED"/>
    <property type="match status" value="1"/>
</dbReference>
<feature type="region of interest" description="Disordered" evidence="2">
    <location>
        <begin position="298"/>
        <end position="356"/>
    </location>
</feature>
<organism evidence="3 4">
    <name type="scientific">Pochonia chlamydosporia 170</name>
    <dbReference type="NCBI Taxonomy" id="1380566"/>
    <lineage>
        <taxon>Eukaryota</taxon>
        <taxon>Fungi</taxon>
        <taxon>Dikarya</taxon>
        <taxon>Ascomycota</taxon>
        <taxon>Pezizomycotina</taxon>
        <taxon>Sordariomycetes</taxon>
        <taxon>Hypocreomycetidae</taxon>
        <taxon>Hypocreales</taxon>
        <taxon>Clavicipitaceae</taxon>
        <taxon>Pochonia</taxon>
    </lineage>
</organism>
<proteinExistence type="predicted"/>
<dbReference type="GeneID" id="28845714"/>
<evidence type="ECO:0000313" key="3">
    <source>
        <dbReference type="EMBL" id="OAQ60956.1"/>
    </source>
</evidence>
<dbReference type="Pfam" id="PF11905">
    <property type="entry name" value="DUF3425"/>
    <property type="match status" value="1"/>
</dbReference>
<feature type="compositionally biased region" description="Polar residues" evidence="2">
    <location>
        <begin position="307"/>
        <end position="318"/>
    </location>
</feature>
<accession>A0A179F680</accession>
<sequence length="583" mass="63880">MASAGSDAAESPDGRSPAVAEATPSRGIGIGSGGGGIAAVGGTGVKRAPDGEVRDDEKAAGDGVAGAKKKKTGPGSRGVANLTPEQLAKKRANDREAQRAIRERTKNQIDALEKRIQELTNQKPYQELQSVVRAKEVVEQENADIKRQLASIIGILQPIVRSASSGEVSHVSPCHTFSQPTTTVPSPGIHQYNVTTPATSVSPAANLEQPPLPLPQQQQTASPGVSDDQNGSSETHSNMYMAQLQNQRLQLRQGLNMGGERLGLDFLLRPGQRLSAVPAGVNGAQDSPQYHHVPMKHDWSASHNEQDAQPSWASSASSGHLPETAALDPYRQSGSPATLPHHPLPLPQQQYNPQTDPDTLAFYARPIKHSEPSCALDSLLLNFLSERRQRIADGIPIQEVIGPRYPSVSSLLNPSNSQYSHPLSRVFTDILSAFPGISRLPERVASLYVMFLLVRWQLAPTRENFELIPECLVPVQSQYDYAHPAWLDLIPFPALRERLARVWNPRQYDLDNWFIPFTTSLRVSWPYEETDALLLLPDSEEVVINPVFERHIRNADNWKLGERFASAFPELVGLFTLDPSIVY</sequence>
<dbReference type="CDD" id="cd14688">
    <property type="entry name" value="bZIP_YAP"/>
    <property type="match status" value="1"/>
</dbReference>
<keyword evidence="4" id="KW-1185">Reference proteome</keyword>
<feature type="compositionally biased region" description="Polar residues" evidence="2">
    <location>
        <begin position="220"/>
        <end position="235"/>
    </location>
</feature>
<keyword evidence="1" id="KW-0175">Coiled coil</keyword>
<evidence type="ECO:0000256" key="2">
    <source>
        <dbReference type="SAM" id="MobiDB-lite"/>
    </source>
</evidence>
<feature type="compositionally biased region" description="Polar residues" evidence="2">
    <location>
        <begin position="192"/>
        <end position="203"/>
    </location>
</feature>
<dbReference type="AlphaFoldDB" id="A0A179F680"/>
<comment type="caution">
    <text evidence="3">The sequence shown here is derived from an EMBL/GenBank/DDBJ whole genome shotgun (WGS) entry which is preliminary data.</text>
</comment>